<accession>A0AC61R7W3</accession>
<evidence type="ECO:0000313" key="1">
    <source>
        <dbReference type="EMBL" id="TGY65784.1"/>
    </source>
</evidence>
<reference evidence="1" key="1">
    <citation type="submission" date="2019-04" db="EMBL/GenBank/DDBJ databases">
        <title>Microbes associate with the intestines of laboratory mice.</title>
        <authorList>
            <person name="Navarre W."/>
            <person name="Wong E."/>
            <person name="Huang K."/>
            <person name="Tropini C."/>
            <person name="Ng K."/>
            <person name="Yu B."/>
        </authorList>
    </citation>
    <scope>NUCLEOTIDE SEQUENCE</scope>
    <source>
        <strain evidence="1">NM09_H32</strain>
    </source>
</reference>
<sequence>MAVLKKKTKKRGGSSYYGFPMTLTLVFTFLFVFALLWSLFISGPARVHDEQLAKAYATIEKKVPGIQGLRQNIFDYVTYQGYTEDTLYWFDQKLDEITTRDIGTLDYEKAREIAQKEYGIEPSTVELTFGYNSPCYEVIGSDRMLLLDYDTFTRVYERQV</sequence>
<dbReference type="Proteomes" id="UP000308836">
    <property type="component" value="Unassembled WGS sequence"/>
</dbReference>
<organism evidence="1 2">
    <name type="scientific">Dubosiella muris</name>
    <dbReference type="NCBI Taxonomy" id="3038133"/>
    <lineage>
        <taxon>Bacteria</taxon>
        <taxon>Bacillati</taxon>
        <taxon>Bacillota</taxon>
        <taxon>Erysipelotrichia</taxon>
        <taxon>Erysipelotrichales</taxon>
        <taxon>Erysipelotrichaceae</taxon>
        <taxon>Dubosiella</taxon>
    </lineage>
</organism>
<protein>
    <submittedName>
        <fullName evidence="1">Uncharacterized protein</fullName>
    </submittedName>
</protein>
<comment type="caution">
    <text evidence="1">The sequence shown here is derived from an EMBL/GenBank/DDBJ whole genome shotgun (WGS) entry which is preliminary data.</text>
</comment>
<evidence type="ECO:0000313" key="2">
    <source>
        <dbReference type="Proteomes" id="UP000308836"/>
    </source>
</evidence>
<name>A0AC61R7W3_9FIRM</name>
<dbReference type="EMBL" id="SRYG01000013">
    <property type="protein sequence ID" value="TGY65784.1"/>
    <property type="molecule type" value="Genomic_DNA"/>
</dbReference>
<gene>
    <name evidence="1" type="ORF">E5336_07320</name>
</gene>
<proteinExistence type="predicted"/>
<keyword evidence="2" id="KW-1185">Reference proteome</keyword>